<comment type="subcellular location">
    <subcellularLocation>
        <location evidence="1">Cytoplasm</location>
    </subcellularLocation>
</comment>
<evidence type="ECO:0000259" key="7">
    <source>
        <dbReference type="Pfam" id="PF00814"/>
    </source>
</evidence>
<evidence type="ECO:0000256" key="3">
    <source>
        <dbReference type="ARBA" id="ARBA00019012"/>
    </source>
</evidence>
<keyword evidence="5" id="KW-0819">tRNA processing</keyword>
<dbReference type="OrthoDB" id="9809995at2"/>
<keyword evidence="4" id="KW-0963">Cytoplasm</keyword>
<dbReference type="InterPro" id="IPR000905">
    <property type="entry name" value="Gcp-like_dom"/>
</dbReference>
<dbReference type="NCBIfam" id="TIGR03725">
    <property type="entry name" value="T6A_YeaZ"/>
    <property type="match status" value="1"/>
</dbReference>
<feature type="domain" description="Gcp-like" evidence="7">
    <location>
        <begin position="30"/>
        <end position="208"/>
    </location>
</feature>
<dbReference type="GO" id="GO:0005829">
    <property type="term" value="C:cytosol"/>
    <property type="evidence" value="ECO:0007669"/>
    <property type="project" value="TreeGrafter"/>
</dbReference>
<evidence type="ECO:0000256" key="2">
    <source>
        <dbReference type="ARBA" id="ARBA00010493"/>
    </source>
</evidence>
<dbReference type="GO" id="GO:0016740">
    <property type="term" value="F:transferase activity"/>
    <property type="evidence" value="ECO:0007669"/>
    <property type="project" value="UniProtKB-KW"/>
</dbReference>
<dbReference type="PANTHER" id="PTHR11735:SF11">
    <property type="entry name" value="TRNA THREONYLCARBAMOYLADENOSINE BIOSYNTHESIS PROTEIN TSAB"/>
    <property type="match status" value="1"/>
</dbReference>
<keyword evidence="8" id="KW-0808">Transferase</keyword>
<proteinExistence type="inferred from homology"/>
<dbReference type="InterPro" id="IPR043129">
    <property type="entry name" value="ATPase_NBD"/>
</dbReference>
<dbReference type="EMBL" id="VNFH01000011">
    <property type="protein sequence ID" value="TVU68147.1"/>
    <property type="molecule type" value="Genomic_DNA"/>
</dbReference>
<evidence type="ECO:0000256" key="4">
    <source>
        <dbReference type="ARBA" id="ARBA00022490"/>
    </source>
</evidence>
<dbReference type="InterPro" id="IPR022496">
    <property type="entry name" value="T6A_TsaB"/>
</dbReference>
<dbReference type="CDD" id="cd24032">
    <property type="entry name" value="ASKHA_NBD_TsaB"/>
    <property type="match status" value="1"/>
</dbReference>
<organism evidence="8 9">
    <name type="scientific">Cobetia crustatorum</name>
    <dbReference type="NCBI Taxonomy" id="553385"/>
    <lineage>
        <taxon>Bacteria</taxon>
        <taxon>Pseudomonadati</taxon>
        <taxon>Pseudomonadota</taxon>
        <taxon>Gammaproteobacteria</taxon>
        <taxon>Oceanospirillales</taxon>
        <taxon>Halomonadaceae</taxon>
        <taxon>Cobetia</taxon>
    </lineage>
</organism>
<reference evidence="8 9" key="1">
    <citation type="submission" date="2019-07" db="EMBL/GenBank/DDBJ databases">
        <title>Diversity of Bacteria from Kongsfjorden, Arctic.</title>
        <authorList>
            <person name="Yu Y."/>
        </authorList>
    </citation>
    <scope>NUCLEOTIDE SEQUENCE [LARGE SCALE GENOMIC DNA]</scope>
    <source>
        <strain evidence="8 9">SM1923</strain>
    </source>
</reference>
<keyword evidence="9" id="KW-1185">Reference proteome</keyword>
<protein>
    <recommendedName>
        <fullName evidence="3">tRNA threonylcarbamoyladenosine biosynthesis protein TsaB</fullName>
    </recommendedName>
    <alternativeName>
        <fullName evidence="6">t(6)A37 threonylcarbamoyladenosine biosynthesis protein TsaB</fullName>
    </alternativeName>
</protein>
<dbReference type="RefSeq" id="WP_035158653.1">
    <property type="nucleotide sequence ID" value="NZ_CAWOWR010000013.1"/>
</dbReference>
<comment type="similarity">
    <text evidence="2">Belongs to the KAE1 / TsaD family. TsaB subfamily.</text>
</comment>
<evidence type="ECO:0000256" key="5">
    <source>
        <dbReference type="ARBA" id="ARBA00022694"/>
    </source>
</evidence>
<evidence type="ECO:0000313" key="9">
    <source>
        <dbReference type="Proteomes" id="UP000319941"/>
    </source>
</evidence>
<dbReference type="Pfam" id="PF00814">
    <property type="entry name" value="TsaD"/>
    <property type="match status" value="1"/>
</dbReference>
<dbReference type="PANTHER" id="PTHR11735">
    <property type="entry name" value="TRNA N6-ADENOSINE THREONYLCARBAMOYLTRANSFERASE"/>
    <property type="match status" value="1"/>
</dbReference>
<dbReference type="Gene3D" id="3.30.420.40">
    <property type="match status" value="2"/>
</dbReference>
<name>A0A558HGA4_9GAMM</name>
<evidence type="ECO:0000256" key="6">
    <source>
        <dbReference type="ARBA" id="ARBA00032446"/>
    </source>
</evidence>
<dbReference type="FunFam" id="3.30.420.40:FF:000097">
    <property type="entry name" value="tRNA threonylcarbamoyladenosine biosynthesis protein TsaB"/>
    <property type="match status" value="1"/>
</dbReference>
<dbReference type="SUPFAM" id="SSF53067">
    <property type="entry name" value="Actin-like ATPase domain"/>
    <property type="match status" value="2"/>
</dbReference>
<gene>
    <name evidence="8" type="primary">tsaB</name>
    <name evidence="8" type="ORF">FQP86_15280</name>
</gene>
<comment type="caution">
    <text evidence="8">The sequence shown here is derived from an EMBL/GenBank/DDBJ whole genome shotgun (WGS) entry which is preliminary data.</text>
</comment>
<evidence type="ECO:0000313" key="8">
    <source>
        <dbReference type="EMBL" id="TVU68147.1"/>
    </source>
</evidence>
<sequence length="231" mass="25006">MTTLLAIDASSSACSVALWQDGVVTAERCEAPRQHTQLMMPMIEALLARADVALNDLDALAYGHGPGSFTGLRIAAGTIQGLAFGLNCPVIGVSTLKALALQAHRHHHARFVLPMLDARMGELYTGAYRVMTRSDGELNIEQVLPEQVCAPGLLELPTDLREHDWLAIGSGLVMHDELPEVLRASLAQRLPEPQPDAEDMVMLAAQAFARGEAVPAVEAQPVYLRNEVAWR</sequence>
<accession>A0A558HGA4</accession>
<evidence type="ECO:0000256" key="1">
    <source>
        <dbReference type="ARBA" id="ARBA00004496"/>
    </source>
</evidence>
<dbReference type="GO" id="GO:0002949">
    <property type="term" value="P:tRNA threonylcarbamoyladenosine modification"/>
    <property type="evidence" value="ECO:0007669"/>
    <property type="project" value="InterPro"/>
</dbReference>
<dbReference type="STRING" id="553385.GCA_000591415_00445"/>
<dbReference type="AlphaFoldDB" id="A0A558HGA4"/>
<dbReference type="Proteomes" id="UP000319941">
    <property type="component" value="Unassembled WGS sequence"/>
</dbReference>